<dbReference type="GO" id="GO:0060271">
    <property type="term" value="P:cilium assembly"/>
    <property type="evidence" value="ECO:0007669"/>
    <property type="project" value="TreeGrafter"/>
</dbReference>
<dbReference type="GO" id="GO:0005930">
    <property type="term" value="C:axoneme"/>
    <property type="evidence" value="ECO:0007669"/>
    <property type="project" value="TreeGrafter"/>
</dbReference>
<name>A0AAW1V015_9CUCU</name>
<dbReference type="AlphaFoldDB" id="A0AAW1V015"/>
<feature type="compositionally biased region" description="Basic and acidic residues" evidence="8">
    <location>
        <begin position="43"/>
        <end position="53"/>
    </location>
</feature>
<keyword evidence="4" id="KW-0966">Cell projection</keyword>
<feature type="region of interest" description="Disordered" evidence="8">
    <location>
        <begin position="477"/>
        <end position="499"/>
    </location>
</feature>
<sequence>MEEQDTEPPESVAPESLAEVSAIIEDNEEESTNTSGDVSVYEPENKLEEKSSESIDVSASTAVTPSDESKTDEVIEELKKHPLDDLPFEEVTTKVNNMKAETLHVITENDMFERYLTINDPAAIEGMETTIENAIKMQGAETVRRATLAENYSFSSDTKMEYPSIAASGLIDKGGPRINLTQKSDMAMRELEELQKSLKKFHKDTHRRKCNLKAELEELSLEIAEYNDALDNFEQTVVIEGMDPLTQRIPAEKFERFMQESLKASTAVVQRYRLRQSTLSAHLRKLNETLKHKKEVGESLHAVDFEKLEIENNHFIKEIDARTLQLIDLKTMNGGANLILTNQKKFLMKQIAEIQEIQNNIDETKNKTEQLELEIENAEEQLDKVTAHYESIKEMTEEYKVPDVMEYVRLKSKLYDLRKNIKIWSRRSHLQNVALNSSIREMKNLTSSKKVLDSWFETVLPQTSSSVLDFTLLGRKSVSERDDSSSTIEKSGSDSNISD</sequence>
<dbReference type="GO" id="GO:0036064">
    <property type="term" value="C:ciliary basal body"/>
    <property type="evidence" value="ECO:0007669"/>
    <property type="project" value="TreeGrafter"/>
</dbReference>
<evidence type="ECO:0000256" key="4">
    <source>
        <dbReference type="ARBA" id="ARBA00023273"/>
    </source>
</evidence>
<evidence type="ECO:0000256" key="5">
    <source>
        <dbReference type="ARBA" id="ARBA00044506"/>
    </source>
</evidence>
<evidence type="ECO:0000256" key="1">
    <source>
        <dbReference type="ARBA" id="ARBA00004138"/>
    </source>
</evidence>
<proteinExistence type="inferred from homology"/>
<evidence type="ECO:0000256" key="7">
    <source>
        <dbReference type="SAM" id="Coils"/>
    </source>
</evidence>
<evidence type="ECO:0000259" key="9">
    <source>
        <dbReference type="Pfam" id="PF13870"/>
    </source>
</evidence>
<feature type="domain" description="CCDC113/CCDC96 coiled-coil" evidence="9">
    <location>
        <begin position="267"/>
        <end position="427"/>
    </location>
</feature>
<evidence type="ECO:0000256" key="6">
    <source>
        <dbReference type="ARBA" id="ARBA00044798"/>
    </source>
</evidence>
<dbReference type="PANTHER" id="PTHR15654">
    <property type="entry name" value="COILED-COIL DOMAIN-CONTAINING PROTEIN 113-RELATED"/>
    <property type="match status" value="1"/>
</dbReference>
<evidence type="ECO:0000256" key="8">
    <source>
        <dbReference type="SAM" id="MobiDB-lite"/>
    </source>
</evidence>
<accession>A0AAW1V015</accession>
<dbReference type="Pfam" id="PF13870">
    <property type="entry name" value="CCDC113_CCDC96_CC"/>
    <property type="match status" value="1"/>
</dbReference>
<keyword evidence="11" id="KW-1185">Reference proteome</keyword>
<feature type="compositionally biased region" description="Polar residues" evidence="8">
    <location>
        <begin position="485"/>
        <end position="499"/>
    </location>
</feature>
<feature type="coiled-coil region" evidence="7">
    <location>
        <begin position="347"/>
        <end position="395"/>
    </location>
</feature>
<dbReference type="EMBL" id="JARQZJ010000101">
    <property type="protein sequence ID" value="KAK9886693.1"/>
    <property type="molecule type" value="Genomic_DNA"/>
</dbReference>
<evidence type="ECO:0000256" key="3">
    <source>
        <dbReference type="ARBA" id="ARBA00023054"/>
    </source>
</evidence>
<dbReference type="PANTHER" id="PTHR15654:SF2">
    <property type="entry name" value="COILED-COIL DOMAIN-CONTAINING PROTEIN 113"/>
    <property type="match status" value="1"/>
</dbReference>
<comment type="caution">
    <text evidence="10">The sequence shown here is derived from an EMBL/GenBank/DDBJ whole genome shotgun (WGS) entry which is preliminary data.</text>
</comment>
<keyword evidence="2" id="KW-0970">Cilium biogenesis/degradation</keyword>
<feature type="coiled-coil region" evidence="7">
    <location>
        <begin position="177"/>
        <end position="236"/>
    </location>
</feature>
<feature type="region of interest" description="Disordered" evidence="8">
    <location>
        <begin position="25"/>
        <end position="71"/>
    </location>
</feature>
<protein>
    <recommendedName>
        <fullName evidence="6">Cilia- and flagella-associated protein 263</fullName>
    </recommendedName>
</protein>
<evidence type="ECO:0000313" key="11">
    <source>
        <dbReference type="Proteomes" id="UP001431783"/>
    </source>
</evidence>
<feature type="compositionally biased region" description="Polar residues" evidence="8">
    <location>
        <begin position="54"/>
        <end position="66"/>
    </location>
</feature>
<evidence type="ECO:0000256" key="2">
    <source>
        <dbReference type="ARBA" id="ARBA00022794"/>
    </source>
</evidence>
<comment type="subcellular location">
    <subcellularLocation>
        <location evidence="1">Cell projection</location>
        <location evidence="1">Cilium</location>
    </subcellularLocation>
</comment>
<evidence type="ECO:0000313" key="10">
    <source>
        <dbReference type="EMBL" id="KAK9886693.1"/>
    </source>
</evidence>
<dbReference type="Proteomes" id="UP001431783">
    <property type="component" value="Unassembled WGS sequence"/>
</dbReference>
<keyword evidence="3 7" id="KW-0175">Coiled coil</keyword>
<comment type="similarity">
    <text evidence="5">Belongs to the CFAP263 family.</text>
</comment>
<organism evidence="10 11">
    <name type="scientific">Henosepilachna vigintioctopunctata</name>
    <dbReference type="NCBI Taxonomy" id="420089"/>
    <lineage>
        <taxon>Eukaryota</taxon>
        <taxon>Metazoa</taxon>
        <taxon>Ecdysozoa</taxon>
        <taxon>Arthropoda</taxon>
        <taxon>Hexapoda</taxon>
        <taxon>Insecta</taxon>
        <taxon>Pterygota</taxon>
        <taxon>Neoptera</taxon>
        <taxon>Endopterygota</taxon>
        <taxon>Coleoptera</taxon>
        <taxon>Polyphaga</taxon>
        <taxon>Cucujiformia</taxon>
        <taxon>Coccinelloidea</taxon>
        <taxon>Coccinellidae</taxon>
        <taxon>Epilachninae</taxon>
        <taxon>Epilachnini</taxon>
        <taxon>Henosepilachna</taxon>
    </lineage>
</organism>
<gene>
    <name evidence="10" type="ORF">WA026_017612</name>
</gene>
<dbReference type="InterPro" id="IPR051885">
    <property type="entry name" value="CC_CF"/>
</dbReference>
<dbReference type="InterPro" id="IPR025254">
    <property type="entry name" value="CCDC113/CCDC96_CC"/>
</dbReference>
<reference evidence="10 11" key="1">
    <citation type="submission" date="2023-03" db="EMBL/GenBank/DDBJ databases">
        <title>Genome insight into feeding habits of ladybird beetles.</title>
        <authorList>
            <person name="Li H.-S."/>
            <person name="Huang Y.-H."/>
            <person name="Pang H."/>
        </authorList>
    </citation>
    <scope>NUCLEOTIDE SEQUENCE [LARGE SCALE GENOMIC DNA]</scope>
    <source>
        <strain evidence="10">SYSU_2023b</strain>
        <tissue evidence="10">Whole body</tissue>
    </source>
</reference>